<accession>A0ABR7XN40</accession>
<dbReference type="Proteomes" id="UP000651112">
    <property type="component" value="Unassembled WGS sequence"/>
</dbReference>
<evidence type="ECO:0000313" key="3">
    <source>
        <dbReference type="Proteomes" id="UP000651112"/>
    </source>
</evidence>
<organism evidence="2 3">
    <name type="scientific">Sphingobacterium chuzhouense</name>
    <dbReference type="NCBI Taxonomy" id="1742264"/>
    <lineage>
        <taxon>Bacteria</taxon>
        <taxon>Pseudomonadati</taxon>
        <taxon>Bacteroidota</taxon>
        <taxon>Sphingobacteriia</taxon>
        <taxon>Sphingobacteriales</taxon>
        <taxon>Sphingobacteriaceae</taxon>
        <taxon>Sphingobacterium</taxon>
    </lineage>
</organism>
<evidence type="ECO:0000313" key="2">
    <source>
        <dbReference type="EMBL" id="MBD1420586.1"/>
    </source>
</evidence>
<sequence length="84" mass="9546">MKKLILTIGVVLGIIVQGWGQDANQTITDITTTKSNLEDSENKTNQLNNLYDDLKRENEKLQKRNDSIIKAIDNSCLSNYKCPY</sequence>
<protein>
    <submittedName>
        <fullName evidence="2">Uncharacterized protein</fullName>
    </submittedName>
</protein>
<name>A0ABR7XN40_9SPHI</name>
<evidence type="ECO:0000256" key="1">
    <source>
        <dbReference type="SAM" id="Coils"/>
    </source>
</evidence>
<reference evidence="2 3" key="1">
    <citation type="submission" date="2020-08" db="EMBL/GenBank/DDBJ databases">
        <title>Sphingobacterium sp. DN00404 isolated from aquaculture water.</title>
        <authorList>
            <person name="Zhang M."/>
        </authorList>
    </citation>
    <scope>NUCLEOTIDE SEQUENCE [LARGE SCALE GENOMIC DNA]</scope>
    <source>
        <strain evidence="2 3">KCTC 42746</strain>
    </source>
</reference>
<dbReference type="RefSeq" id="WP_190312341.1">
    <property type="nucleotide sequence ID" value="NZ_JACNYL010000001.1"/>
</dbReference>
<proteinExistence type="predicted"/>
<feature type="coiled-coil region" evidence="1">
    <location>
        <begin position="37"/>
        <end position="71"/>
    </location>
</feature>
<keyword evidence="3" id="KW-1185">Reference proteome</keyword>
<gene>
    <name evidence="2" type="ORF">H8B21_03285</name>
</gene>
<comment type="caution">
    <text evidence="2">The sequence shown here is derived from an EMBL/GenBank/DDBJ whole genome shotgun (WGS) entry which is preliminary data.</text>
</comment>
<keyword evidence="1" id="KW-0175">Coiled coil</keyword>
<dbReference type="EMBL" id="JACNYL010000001">
    <property type="protein sequence ID" value="MBD1420586.1"/>
    <property type="molecule type" value="Genomic_DNA"/>
</dbReference>